<dbReference type="PANTHER" id="PTHR46889">
    <property type="entry name" value="TRANSPOSASE INSF FOR INSERTION SEQUENCE IS3B-RELATED"/>
    <property type="match status" value="1"/>
</dbReference>
<organism evidence="2 3">
    <name type="scientific">Streptococcus caprae</name>
    <dbReference type="NCBI Taxonomy" id="1640501"/>
    <lineage>
        <taxon>Bacteria</taxon>
        <taxon>Bacillati</taxon>
        <taxon>Bacillota</taxon>
        <taxon>Bacilli</taxon>
        <taxon>Lactobacillales</taxon>
        <taxon>Streptococcaceae</taxon>
        <taxon>Streptococcus</taxon>
    </lineage>
</organism>
<evidence type="ECO:0000259" key="1">
    <source>
        <dbReference type="PROSITE" id="PS50994"/>
    </source>
</evidence>
<dbReference type="RefSeq" id="WP_380426241.1">
    <property type="nucleotide sequence ID" value="NZ_JBHRZV010000039.1"/>
</dbReference>
<protein>
    <submittedName>
        <fullName evidence="2">Transposase</fullName>
    </submittedName>
</protein>
<keyword evidence="3" id="KW-1185">Reference proteome</keyword>
<accession>A0ABV8CVC8</accession>
<dbReference type="PROSITE" id="PS50994">
    <property type="entry name" value="INTEGRASE"/>
    <property type="match status" value="1"/>
</dbReference>
<feature type="domain" description="Integrase catalytic" evidence="1">
    <location>
        <begin position="1"/>
        <end position="77"/>
    </location>
</feature>
<sequence length="79" mass="9307">DQYGVTISHSGKGNCYDNAVCENFFSHLKSESLGLFPPENKETLVHQIREYIDWYNHHRPQEKLKGMTPMEFRESYLTN</sequence>
<reference evidence="3" key="1">
    <citation type="journal article" date="2019" name="Int. J. Syst. Evol. Microbiol.">
        <title>The Global Catalogue of Microorganisms (GCM) 10K type strain sequencing project: providing services to taxonomists for standard genome sequencing and annotation.</title>
        <authorList>
            <consortium name="The Broad Institute Genomics Platform"/>
            <consortium name="The Broad Institute Genome Sequencing Center for Infectious Disease"/>
            <person name="Wu L."/>
            <person name="Ma J."/>
        </authorList>
    </citation>
    <scope>NUCLEOTIDE SEQUENCE [LARGE SCALE GENOMIC DNA]</scope>
    <source>
        <strain evidence="3">CCUG 67170</strain>
    </source>
</reference>
<dbReference type="SUPFAM" id="SSF53098">
    <property type="entry name" value="Ribonuclease H-like"/>
    <property type="match status" value="1"/>
</dbReference>
<evidence type="ECO:0000313" key="2">
    <source>
        <dbReference type="EMBL" id="MFC3928047.1"/>
    </source>
</evidence>
<dbReference type="Gene3D" id="3.30.420.10">
    <property type="entry name" value="Ribonuclease H-like superfamily/Ribonuclease H"/>
    <property type="match status" value="1"/>
</dbReference>
<dbReference type="InterPro" id="IPR012337">
    <property type="entry name" value="RNaseH-like_sf"/>
</dbReference>
<dbReference type="InterPro" id="IPR050900">
    <property type="entry name" value="Transposase_IS3/IS150/IS904"/>
</dbReference>
<gene>
    <name evidence="2" type="ORF">ACFORF_05515</name>
</gene>
<evidence type="ECO:0000313" key="3">
    <source>
        <dbReference type="Proteomes" id="UP001595807"/>
    </source>
</evidence>
<dbReference type="Pfam" id="PF13333">
    <property type="entry name" value="rve_2"/>
    <property type="match status" value="1"/>
</dbReference>
<dbReference type="InterPro" id="IPR036397">
    <property type="entry name" value="RNaseH_sf"/>
</dbReference>
<dbReference type="Proteomes" id="UP001595807">
    <property type="component" value="Unassembled WGS sequence"/>
</dbReference>
<proteinExistence type="predicted"/>
<dbReference type="PANTHER" id="PTHR46889:SF4">
    <property type="entry name" value="TRANSPOSASE INSO FOR INSERTION SEQUENCE ELEMENT IS911B-RELATED"/>
    <property type="match status" value="1"/>
</dbReference>
<dbReference type="InterPro" id="IPR001584">
    <property type="entry name" value="Integrase_cat-core"/>
</dbReference>
<name>A0ABV8CVC8_9STRE</name>
<comment type="caution">
    <text evidence="2">The sequence shown here is derived from an EMBL/GenBank/DDBJ whole genome shotgun (WGS) entry which is preliminary data.</text>
</comment>
<feature type="non-terminal residue" evidence="2">
    <location>
        <position position="1"/>
    </location>
</feature>
<dbReference type="EMBL" id="JBHRZV010000039">
    <property type="protein sequence ID" value="MFC3928047.1"/>
    <property type="molecule type" value="Genomic_DNA"/>
</dbReference>